<keyword evidence="4" id="KW-1185">Reference proteome</keyword>
<organism evidence="3 4">
    <name type="scientific">Mesorhizobium plurifarium</name>
    <dbReference type="NCBI Taxonomy" id="69974"/>
    <lineage>
        <taxon>Bacteria</taxon>
        <taxon>Pseudomonadati</taxon>
        <taxon>Pseudomonadota</taxon>
        <taxon>Alphaproteobacteria</taxon>
        <taxon>Hyphomicrobiales</taxon>
        <taxon>Phyllobacteriaceae</taxon>
        <taxon>Mesorhizobium</taxon>
    </lineage>
</organism>
<keyword evidence="1" id="KW-0472">Membrane</keyword>
<keyword evidence="1" id="KW-1133">Transmembrane helix</keyword>
<accession>A0A090DDJ4</accession>
<feature type="transmembrane region" description="Helical" evidence="1">
    <location>
        <begin position="87"/>
        <end position="107"/>
    </location>
</feature>
<dbReference type="AlphaFoldDB" id="A0A090DDJ4"/>
<keyword evidence="1" id="KW-0812">Transmembrane</keyword>
<evidence type="ECO:0000313" key="4">
    <source>
        <dbReference type="Proteomes" id="UP000045285"/>
    </source>
</evidence>
<feature type="transmembrane region" description="Helical" evidence="1">
    <location>
        <begin position="42"/>
        <end position="67"/>
    </location>
</feature>
<reference evidence="4" key="1">
    <citation type="submission" date="2014-08" db="EMBL/GenBank/DDBJ databases">
        <authorList>
            <person name="Moulin L."/>
        </authorList>
    </citation>
    <scope>NUCLEOTIDE SEQUENCE [LARGE SCALE GENOMIC DNA]</scope>
</reference>
<feature type="domain" description="DUF2231" evidence="2">
    <location>
        <begin position="7"/>
        <end position="149"/>
    </location>
</feature>
<dbReference type="Proteomes" id="UP000045285">
    <property type="component" value="Unassembled WGS sequence"/>
</dbReference>
<feature type="transmembrane region" description="Helical" evidence="1">
    <location>
        <begin position="12"/>
        <end position="30"/>
    </location>
</feature>
<feature type="transmembrane region" description="Helical" evidence="1">
    <location>
        <begin position="119"/>
        <end position="138"/>
    </location>
</feature>
<evidence type="ECO:0000256" key="1">
    <source>
        <dbReference type="SAM" id="Phobius"/>
    </source>
</evidence>
<evidence type="ECO:0000259" key="2">
    <source>
        <dbReference type="Pfam" id="PF09990"/>
    </source>
</evidence>
<proteinExistence type="predicted"/>
<name>A0A090DDJ4_MESPL</name>
<dbReference type="InterPro" id="IPR019251">
    <property type="entry name" value="DUF2231_TM"/>
</dbReference>
<protein>
    <recommendedName>
        <fullName evidence="2">DUF2231 domain-containing protein</fullName>
    </recommendedName>
</protein>
<sequence>MPEIQHIHPILVHFPIVLMYTLVVIDLAALANRNAVTTRSGVGTISSFAAAAAGIFAVSTWFFGGIALDHAEAAGFSSQIAEIHEGLGGISALAFLGWGLLRLALWVRNRELKTLGPAIPAIEVAGAALVTVTAYYGGQLVYDLGVNVTKAAVGG</sequence>
<gene>
    <name evidence="3" type="ORF">MPL3356_140271</name>
</gene>
<dbReference type="Pfam" id="PF09990">
    <property type="entry name" value="DUF2231"/>
    <property type="match status" value="1"/>
</dbReference>
<dbReference type="EMBL" id="CCMZ01000006">
    <property type="protein sequence ID" value="CDX13590.1"/>
    <property type="molecule type" value="Genomic_DNA"/>
</dbReference>
<evidence type="ECO:0000313" key="3">
    <source>
        <dbReference type="EMBL" id="CDX13590.1"/>
    </source>
</evidence>